<proteinExistence type="predicted"/>
<feature type="domain" description="RING-type" evidence="6">
    <location>
        <begin position="46"/>
        <end position="85"/>
    </location>
</feature>
<reference evidence="7" key="1">
    <citation type="journal article" date="2018" name="Nat. Commun.">
        <title>Diversity and evolution of the emerging Pandoraviridae family.</title>
        <authorList>
            <person name="Legendre M."/>
            <person name="Fabre E."/>
            <person name="Poirot O."/>
            <person name="Jeudy S."/>
            <person name="Lartigue A."/>
            <person name="Alempic J.M."/>
            <person name="Beucher L."/>
            <person name="Philippe N."/>
            <person name="Bertaux L."/>
            <person name="Christo-Foroux E."/>
            <person name="Labadie K."/>
            <person name="Coute Y."/>
            <person name="Abergel C."/>
            <person name="Claverie J.M."/>
        </authorList>
    </citation>
    <scope>NUCLEOTIDE SEQUENCE [LARGE SCALE GENOMIC DNA]</scope>
    <source>
        <strain evidence="7">Quercus</strain>
    </source>
</reference>
<dbReference type="Proteomes" id="UP000248852">
    <property type="component" value="Segment"/>
</dbReference>
<keyword evidence="2 4" id="KW-0863">Zinc-finger</keyword>
<evidence type="ECO:0000256" key="3">
    <source>
        <dbReference type="ARBA" id="ARBA00022833"/>
    </source>
</evidence>
<feature type="region of interest" description="Disordered" evidence="5">
    <location>
        <begin position="1"/>
        <end position="22"/>
    </location>
</feature>
<dbReference type="SUPFAM" id="SSF57850">
    <property type="entry name" value="RING/U-box"/>
    <property type="match status" value="1"/>
</dbReference>
<evidence type="ECO:0000256" key="1">
    <source>
        <dbReference type="ARBA" id="ARBA00022723"/>
    </source>
</evidence>
<dbReference type="SMART" id="SM00184">
    <property type="entry name" value="RING"/>
    <property type="match status" value="1"/>
</dbReference>
<evidence type="ECO:0000259" key="6">
    <source>
        <dbReference type="PROSITE" id="PS50089"/>
    </source>
</evidence>
<sequence length="491" mass="54206">MHRAPATDLHDGAGPSTKPADVDLDYTSDLANHIIAKEPTPWPDDCPVCYDAPAFYTTPCGHAFCLDCLRRLAPRSRDRACPLCRSLIRFSECSPMPGADNDGRPSTSSILRYMKTRPNDVLGTLMQDSGLLHSVLDAHPAEDWFVDAIGTLPQHRLPGSYRISLMMTRLATEIVSSALATHGCDDTQGPIAPSECRLALKAASLDHGLGIHSVETAIRPAAARLGIYAVMCALHARTRGLCLPAPIVFSALHPTQTTLTMVDGTVMNLLQYAIVDVLSHYSDDALRLWALRSPSLAMCPNLLRDIARDPHPNRGDQWMIVAALLSVHYGLSGRRPTTMTRWDRLFEVFCVGPTRLDPKMVPGHTMVLRLLDNVATMDREGALCGRCFGAGTDVERRRRDTTDADDDRFRENALANVLAKVVRVIRPTASYSCLSDDGWMDLSQIKHALKRVAADAEIQCALDHLCDCGMVTKQRPSSVRGYKYDWYRYTP</sequence>
<dbReference type="PROSITE" id="PS50089">
    <property type="entry name" value="ZF_RING_2"/>
    <property type="match status" value="1"/>
</dbReference>
<evidence type="ECO:0000256" key="2">
    <source>
        <dbReference type="ARBA" id="ARBA00022771"/>
    </source>
</evidence>
<dbReference type="Gene3D" id="3.30.40.10">
    <property type="entry name" value="Zinc/RING finger domain, C3HC4 (zinc finger)"/>
    <property type="match status" value="1"/>
</dbReference>
<dbReference type="PROSITE" id="PS00518">
    <property type="entry name" value="ZF_RING_1"/>
    <property type="match status" value="1"/>
</dbReference>
<gene>
    <name evidence="7" type="ORF">pqer_cds_670</name>
</gene>
<dbReference type="RefSeq" id="YP_009483361.1">
    <property type="nucleotide sequence ID" value="NC_037667.1"/>
</dbReference>
<keyword evidence="1" id="KW-0479">Metal-binding</keyword>
<evidence type="ECO:0000256" key="4">
    <source>
        <dbReference type="PROSITE-ProRule" id="PRU00175"/>
    </source>
</evidence>
<evidence type="ECO:0000313" key="7">
    <source>
        <dbReference type="EMBL" id="AVK75092.1"/>
    </source>
</evidence>
<dbReference type="EMBL" id="MG011689">
    <property type="protein sequence ID" value="AVK75092.1"/>
    <property type="molecule type" value="Genomic_DNA"/>
</dbReference>
<accession>A0A2U7U9L9</accession>
<protein>
    <submittedName>
        <fullName evidence="7">Ring finger protein</fullName>
    </submittedName>
</protein>
<dbReference type="InterPro" id="IPR013083">
    <property type="entry name" value="Znf_RING/FYVE/PHD"/>
</dbReference>
<dbReference type="KEGG" id="vg:36844233"/>
<dbReference type="InterPro" id="IPR017907">
    <property type="entry name" value="Znf_RING_CS"/>
</dbReference>
<dbReference type="GeneID" id="36844233"/>
<name>A0A2U7U9L9_9VIRU</name>
<organism evidence="7">
    <name type="scientific">Pandoravirus quercus</name>
    <dbReference type="NCBI Taxonomy" id="2107709"/>
    <lineage>
        <taxon>Viruses</taxon>
        <taxon>Pandoravirus</taxon>
    </lineage>
</organism>
<dbReference type="Pfam" id="PF13920">
    <property type="entry name" value="zf-C3HC4_3"/>
    <property type="match status" value="1"/>
</dbReference>
<evidence type="ECO:0000256" key="5">
    <source>
        <dbReference type="SAM" id="MobiDB-lite"/>
    </source>
</evidence>
<keyword evidence="3" id="KW-0862">Zinc</keyword>
<dbReference type="GO" id="GO:0008270">
    <property type="term" value="F:zinc ion binding"/>
    <property type="evidence" value="ECO:0007669"/>
    <property type="project" value="UniProtKB-KW"/>
</dbReference>
<dbReference type="InterPro" id="IPR001841">
    <property type="entry name" value="Znf_RING"/>
</dbReference>